<evidence type="ECO:0000259" key="1">
    <source>
        <dbReference type="Pfam" id="PF00107"/>
    </source>
</evidence>
<dbReference type="EMBL" id="JBHSFT010000043">
    <property type="protein sequence ID" value="MFC4663609.1"/>
    <property type="molecule type" value="Genomic_DNA"/>
</dbReference>
<feature type="domain" description="Alcohol dehydrogenase-like C-terminal" evidence="1">
    <location>
        <begin position="13"/>
        <end position="67"/>
    </location>
</feature>
<sequence>MNKCYFSLYHLVCIGAKVSVTSRDEEKLRKAGDLGADYLLKTDRDWTAKMKDEKFDIILDSIGPALFPKIH</sequence>
<keyword evidence="3" id="KW-1185">Reference proteome</keyword>
<evidence type="ECO:0000313" key="2">
    <source>
        <dbReference type="EMBL" id="MFC4663609.1"/>
    </source>
</evidence>
<dbReference type="InterPro" id="IPR036291">
    <property type="entry name" value="NAD(P)-bd_dom_sf"/>
</dbReference>
<name>A0ABV9K0K5_9BACI</name>
<organism evidence="2 3">
    <name type="scientific">Oceanobacillus aidingensis</name>
    <dbReference type="NCBI Taxonomy" id="645964"/>
    <lineage>
        <taxon>Bacteria</taxon>
        <taxon>Bacillati</taxon>
        <taxon>Bacillota</taxon>
        <taxon>Bacilli</taxon>
        <taxon>Bacillales</taxon>
        <taxon>Bacillaceae</taxon>
        <taxon>Oceanobacillus</taxon>
    </lineage>
</organism>
<accession>A0ABV9K0K5</accession>
<dbReference type="SUPFAM" id="SSF51735">
    <property type="entry name" value="NAD(P)-binding Rossmann-fold domains"/>
    <property type="match status" value="1"/>
</dbReference>
<dbReference type="Gene3D" id="3.40.50.720">
    <property type="entry name" value="NAD(P)-binding Rossmann-like Domain"/>
    <property type="match status" value="1"/>
</dbReference>
<proteinExistence type="predicted"/>
<comment type="caution">
    <text evidence="2">The sequence shown here is derived from an EMBL/GenBank/DDBJ whole genome shotgun (WGS) entry which is preliminary data.</text>
</comment>
<dbReference type="RefSeq" id="WP_084612970.1">
    <property type="nucleotide sequence ID" value="NZ_JBHSFT010000043.1"/>
</dbReference>
<gene>
    <name evidence="2" type="ORF">ACFO3P_15630</name>
</gene>
<dbReference type="Pfam" id="PF00107">
    <property type="entry name" value="ADH_zinc_N"/>
    <property type="match status" value="1"/>
</dbReference>
<evidence type="ECO:0000313" key="3">
    <source>
        <dbReference type="Proteomes" id="UP001595988"/>
    </source>
</evidence>
<reference evidence="3" key="1">
    <citation type="journal article" date="2019" name="Int. J. Syst. Evol. Microbiol.">
        <title>The Global Catalogue of Microorganisms (GCM) 10K type strain sequencing project: providing services to taxonomists for standard genome sequencing and annotation.</title>
        <authorList>
            <consortium name="The Broad Institute Genomics Platform"/>
            <consortium name="The Broad Institute Genome Sequencing Center for Infectious Disease"/>
            <person name="Wu L."/>
            <person name="Ma J."/>
        </authorList>
    </citation>
    <scope>NUCLEOTIDE SEQUENCE [LARGE SCALE GENOMIC DNA]</scope>
    <source>
        <strain evidence="3">CCUG 37257</strain>
    </source>
</reference>
<protein>
    <submittedName>
        <fullName evidence="2">Zinc-binding dehydrogenase</fullName>
    </submittedName>
</protein>
<dbReference type="InterPro" id="IPR013149">
    <property type="entry name" value="ADH-like_C"/>
</dbReference>
<dbReference type="Proteomes" id="UP001595988">
    <property type="component" value="Unassembled WGS sequence"/>
</dbReference>